<organism evidence="1 2">
    <name type="scientific">Plasmodium malariae</name>
    <dbReference type="NCBI Taxonomy" id="5858"/>
    <lineage>
        <taxon>Eukaryota</taxon>
        <taxon>Sar</taxon>
        <taxon>Alveolata</taxon>
        <taxon>Apicomplexa</taxon>
        <taxon>Aconoidasida</taxon>
        <taxon>Haemosporida</taxon>
        <taxon>Plasmodiidae</taxon>
        <taxon>Plasmodium</taxon>
        <taxon>Plasmodium (Plasmodium)</taxon>
    </lineage>
</organism>
<evidence type="ECO:0000313" key="1">
    <source>
        <dbReference type="EMBL" id="SBS96201.1"/>
    </source>
</evidence>
<reference evidence="2" key="1">
    <citation type="submission" date="2016-05" db="EMBL/GenBank/DDBJ databases">
        <authorList>
            <person name="Naeem Raeece"/>
        </authorList>
    </citation>
    <scope>NUCLEOTIDE SEQUENCE [LARGE SCALE GENOMIC DNA]</scope>
</reference>
<gene>
    <name evidence="1" type="ORF">PMALA_052060</name>
</gene>
<protein>
    <submittedName>
        <fullName evidence="1">STP1 protein</fullName>
    </submittedName>
</protein>
<sequence>MWRQWISKMCMIIEQYLELLWFKVLEKELQNISDEYEDELTRNDNSLMNREKLKHKEYYEKLCKYIKTNC</sequence>
<dbReference type="AlphaFoldDB" id="A0A1A8WTB6"/>
<evidence type="ECO:0000313" key="2">
    <source>
        <dbReference type="Proteomes" id="UP000078597"/>
    </source>
</evidence>
<dbReference type="EMBL" id="FLQW01003793">
    <property type="protein sequence ID" value="SBS96201.1"/>
    <property type="molecule type" value="Genomic_DNA"/>
</dbReference>
<accession>A0A1A8WTB6</accession>
<name>A0A1A8WTB6_PLAMA</name>
<proteinExistence type="predicted"/>
<dbReference type="Proteomes" id="UP000078597">
    <property type="component" value="Unassembled WGS sequence"/>
</dbReference>